<evidence type="ECO:0000313" key="1">
    <source>
        <dbReference type="EMBL" id="GGK36948.1"/>
    </source>
</evidence>
<organism evidence="1 2">
    <name type="scientific">Nocardia camponoti</name>
    <dbReference type="NCBI Taxonomy" id="1616106"/>
    <lineage>
        <taxon>Bacteria</taxon>
        <taxon>Bacillati</taxon>
        <taxon>Actinomycetota</taxon>
        <taxon>Actinomycetes</taxon>
        <taxon>Mycobacteriales</taxon>
        <taxon>Nocardiaceae</taxon>
        <taxon>Nocardia</taxon>
    </lineage>
</organism>
<proteinExistence type="predicted"/>
<reference evidence="1" key="2">
    <citation type="submission" date="2020-09" db="EMBL/GenBank/DDBJ databases">
        <authorList>
            <person name="Sun Q."/>
            <person name="Zhou Y."/>
        </authorList>
    </citation>
    <scope>NUCLEOTIDE SEQUENCE</scope>
    <source>
        <strain evidence="1">CGMCC 4.7278</strain>
    </source>
</reference>
<reference evidence="1" key="1">
    <citation type="journal article" date="2014" name="Int. J. Syst. Evol. Microbiol.">
        <title>Complete genome sequence of Corynebacterium casei LMG S-19264T (=DSM 44701T), isolated from a smear-ripened cheese.</title>
        <authorList>
            <consortium name="US DOE Joint Genome Institute (JGI-PGF)"/>
            <person name="Walter F."/>
            <person name="Albersmeier A."/>
            <person name="Kalinowski J."/>
            <person name="Ruckert C."/>
        </authorList>
    </citation>
    <scope>NUCLEOTIDE SEQUENCE</scope>
    <source>
        <strain evidence="1">CGMCC 4.7278</strain>
    </source>
</reference>
<comment type="caution">
    <text evidence="1">The sequence shown here is derived from an EMBL/GenBank/DDBJ whole genome shotgun (WGS) entry which is preliminary data.</text>
</comment>
<accession>A0A917Q968</accession>
<name>A0A917Q968_9NOCA</name>
<keyword evidence="2" id="KW-1185">Reference proteome</keyword>
<sequence>MSDSDAADADSDGGRAALTAAVDATVVGVRRMYYTHGDTVDRTEGPIEFTFADGSTLLLDAGVDGAELRIGARPWRDPFEPLVDPVNIEYVAASGKYTAFDVTNDLPYRLLRGACVDAVSVVPLPDGRPQAATLYLGAHSVKAESIADELIVTLTAG</sequence>
<protein>
    <submittedName>
        <fullName evidence="1">Uncharacterized protein</fullName>
    </submittedName>
</protein>
<dbReference type="Proteomes" id="UP000612956">
    <property type="component" value="Unassembled WGS sequence"/>
</dbReference>
<dbReference type="EMBL" id="BMMW01000001">
    <property type="protein sequence ID" value="GGK36948.1"/>
    <property type="molecule type" value="Genomic_DNA"/>
</dbReference>
<evidence type="ECO:0000313" key="2">
    <source>
        <dbReference type="Proteomes" id="UP000612956"/>
    </source>
</evidence>
<gene>
    <name evidence="1" type="ORF">GCM10011591_05820</name>
</gene>
<dbReference type="AlphaFoldDB" id="A0A917Q968"/>
<dbReference type="RefSeq" id="WP_188827123.1">
    <property type="nucleotide sequence ID" value="NZ_BMMW01000001.1"/>
</dbReference>